<name>A0A8J2J3M2_9HEXA</name>
<gene>
    <name evidence="1" type="ORF">AFUS01_LOCUS1240</name>
</gene>
<evidence type="ECO:0000313" key="1">
    <source>
        <dbReference type="EMBL" id="CAG7659420.1"/>
    </source>
</evidence>
<dbReference type="EMBL" id="CAJVCH010006890">
    <property type="protein sequence ID" value="CAG7659420.1"/>
    <property type="molecule type" value="Genomic_DNA"/>
</dbReference>
<evidence type="ECO:0000313" key="2">
    <source>
        <dbReference type="Proteomes" id="UP000708208"/>
    </source>
</evidence>
<reference evidence="1" key="1">
    <citation type="submission" date="2021-06" db="EMBL/GenBank/DDBJ databases">
        <authorList>
            <person name="Hodson N. C."/>
            <person name="Mongue J. A."/>
            <person name="Jaron S. K."/>
        </authorList>
    </citation>
    <scope>NUCLEOTIDE SEQUENCE</scope>
</reference>
<proteinExistence type="predicted"/>
<comment type="caution">
    <text evidence="1">The sequence shown here is derived from an EMBL/GenBank/DDBJ whole genome shotgun (WGS) entry which is preliminary data.</text>
</comment>
<keyword evidence="2" id="KW-1185">Reference proteome</keyword>
<organism evidence="1 2">
    <name type="scientific">Allacma fusca</name>
    <dbReference type="NCBI Taxonomy" id="39272"/>
    <lineage>
        <taxon>Eukaryota</taxon>
        <taxon>Metazoa</taxon>
        <taxon>Ecdysozoa</taxon>
        <taxon>Arthropoda</taxon>
        <taxon>Hexapoda</taxon>
        <taxon>Collembola</taxon>
        <taxon>Symphypleona</taxon>
        <taxon>Sminthuridae</taxon>
        <taxon>Allacma</taxon>
    </lineage>
</organism>
<dbReference type="Proteomes" id="UP000708208">
    <property type="component" value="Unassembled WGS sequence"/>
</dbReference>
<accession>A0A8J2J3M2</accession>
<dbReference type="AlphaFoldDB" id="A0A8J2J3M2"/>
<sequence>MCKNGEFPESLTIEEMSAKLQNTVAVSQALETFKDKFRMILSLNNAGYGDDNFNSQFNLAVEESVDFFYSKISLGSNDAVKSFEDALRSDCASYFHEHCVPINLNRRQETNTAAVTHAQRYFNMKFHDFLSSARAGTGEESFEGLFDFHFNCAVNIFHDNRCSESASSVQAYIDALNRDCRTHFEENCKPLNQRLRHERNTNAVGLALENFKQEFHEFLSSDEAGIEDEMFSEMEPRALYSAEQVFQRNRSSGSDASIQSYLNNLREACHRHFLEECVPMNQSLRLIWQLKVGLITVVGVGTIYAAGTMVAAETAVGAKALAAKTTTGGETNAAVRQYLSTETVNKLISSADRITVAAAAVAGIFSKLHTASNHNNNN</sequence>
<protein>
    <submittedName>
        <fullName evidence="1">Uncharacterized protein</fullName>
    </submittedName>
</protein>